<dbReference type="Pfam" id="PF02566">
    <property type="entry name" value="OsmC"/>
    <property type="match status" value="1"/>
</dbReference>
<dbReference type="PANTHER" id="PTHR35368">
    <property type="entry name" value="HYDROPEROXIDE REDUCTASE"/>
    <property type="match status" value="1"/>
</dbReference>
<dbReference type="InterPro" id="IPR036102">
    <property type="entry name" value="OsmC/Ohrsf"/>
</dbReference>
<protein>
    <submittedName>
        <fullName evidence="1">OsmC family protein</fullName>
    </submittedName>
</protein>
<organism evidence="1 2">
    <name type="scientific">Lentilactobacillus parabuchneri DSM 5707 = NBRC 107865</name>
    <dbReference type="NCBI Taxonomy" id="1423784"/>
    <lineage>
        <taxon>Bacteria</taxon>
        <taxon>Bacillati</taxon>
        <taxon>Bacillota</taxon>
        <taxon>Bacilli</taxon>
        <taxon>Lactobacillales</taxon>
        <taxon>Lactobacillaceae</taxon>
        <taxon>Lentilactobacillus</taxon>
    </lineage>
</organism>
<sequence length="141" mass="15515">MVDMGKYIVNSKLRKVGAQVDTKTGIHQFIVDEPIAGHGTDAGPNPVQYLLSAVGSCLAITANDIARKHPEIEIRKFQTKTTGETTQYQDGRSAVTKIIVQVDAETNLDESAHRSFMRAVVKDCTVHETLKHAVPIEIQFI</sequence>
<dbReference type="Proteomes" id="UP000051957">
    <property type="component" value="Unassembled WGS sequence"/>
</dbReference>
<reference evidence="1 2" key="1">
    <citation type="journal article" date="2015" name="Genome Announc.">
        <title>Expanding the biotechnology potential of lactobacilli through comparative genomics of 213 strains and associated genera.</title>
        <authorList>
            <person name="Sun Z."/>
            <person name="Harris H.M."/>
            <person name="McCann A."/>
            <person name="Guo C."/>
            <person name="Argimon S."/>
            <person name="Zhang W."/>
            <person name="Yang X."/>
            <person name="Jeffery I.B."/>
            <person name="Cooney J.C."/>
            <person name="Kagawa T.F."/>
            <person name="Liu W."/>
            <person name="Song Y."/>
            <person name="Salvetti E."/>
            <person name="Wrobel A."/>
            <person name="Rasinkangas P."/>
            <person name="Parkhill J."/>
            <person name="Rea M.C."/>
            <person name="O'Sullivan O."/>
            <person name="Ritari J."/>
            <person name="Douillard F.P."/>
            <person name="Paul Ross R."/>
            <person name="Yang R."/>
            <person name="Briner A.E."/>
            <person name="Felis G.E."/>
            <person name="de Vos W.M."/>
            <person name="Barrangou R."/>
            <person name="Klaenhammer T.R."/>
            <person name="Caufield P.W."/>
            <person name="Cui Y."/>
            <person name="Zhang H."/>
            <person name="O'Toole P.W."/>
        </authorList>
    </citation>
    <scope>NUCLEOTIDE SEQUENCE [LARGE SCALE GENOMIC DNA]</scope>
    <source>
        <strain evidence="1 2">DSM 5707</strain>
    </source>
</reference>
<dbReference type="InterPro" id="IPR015946">
    <property type="entry name" value="KH_dom-like_a/b"/>
</dbReference>
<proteinExistence type="predicted"/>
<accession>A0A0R1YUC0</accession>
<dbReference type="EMBL" id="AZGK01000012">
    <property type="protein sequence ID" value="KRM45949.1"/>
    <property type="molecule type" value="Genomic_DNA"/>
</dbReference>
<comment type="caution">
    <text evidence="1">The sequence shown here is derived from an EMBL/GenBank/DDBJ whole genome shotgun (WGS) entry which is preliminary data.</text>
</comment>
<evidence type="ECO:0000313" key="2">
    <source>
        <dbReference type="Proteomes" id="UP000051957"/>
    </source>
</evidence>
<gene>
    <name evidence="1" type="ORF">FC51_GL000654</name>
</gene>
<dbReference type="InterPro" id="IPR003718">
    <property type="entry name" value="OsmC/Ohr_fam"/>
</dbReference>
<dbReference type="AlphaFoldDB" id="A0A0R1YUC0"/>
<dbReference type="PANTHER" id="PTHR35368:SF1">
    <property type="entry name" value="HYDROPEROXIDE REDUCTASE"/>
    <property type="match status" value="1"/>
</dbReference>
<evidence type="ECO:0000313" key="1">
    <source>
        <dbReference type="EMBL" id="KRM45949.1"/>
    </source>
</evidence>
<dbReference type="PATRIC" id="fig|1423784.4.peg.652"/>
<dbReference type="InterPro" id="IPR052924">
    <property type="entry name" value="OsmC/Ohr_hydroprdx_reductase"/>
</dbReference>
<dbReference type="SUPFAM" id="SSF82784">
    <property type="entry name" value="OsmC-like"/>
    <property type="match status" value="1"/>
</dbReference>
<dbReference type="Gene3D" id="3.30.300.20">
    <property type="match status" value="1"/>
</dbReference>
<name>A0A0R1YUC0_9LACO</name>